<dbReference type="PANTHER" id="PTHR32347">
    <property type="entry name" value="EFFLUX SYSTEM COMPONENT YKNX-RELATED"/>
    <property type="match status" value="1"/>
</dbReference>
<dbReference type="EMBL" id="CP000472">
    <property type="protein sequence ID" value="ACJ29622.1"/>
    <property type="molecule type" value="Genomic_DNA"/>
</dbReference>
<dbReference type="HOGENOM" id="CLU_801408_0_0_6"/>
<reference evidence="3 4" key="1">
    <citation type="journal article" date="2008" name="PLoS ONE">
        <title>Environmental adaptation: genomic analysis of the piezotolerant and psychrotolerant deep-sea iron reducing bacterium Shewanella piezotolerans WP3.</title>
        <authorList>
            <person name="Wang F."/>
            <person name="Wang J."/>
            <person name="Jian H."/>
            <person name="Zhang B."/>
            <person name="Li S."/>
            <person name="Wang F."/>
            <person name="Zeng X."/>
            <person name="Gao L."/>
            <person name="Bartlett D.H."/>
            <person name="Yu J."/>
            <person name="Hu S."/>
            <person name="Xiao X."/>
        </authorList>
    </citation>
    <scope>NUCLEOTIDE SEQUENCE [LARGE SCALE GENOMIC DNA]</scope>
    <source>
        <strain evidence="4">WP3 / JCM 13877</strain>
    </source>
</reference>
<dbReference type="OrthoDB" id="9156101at2"/>
<dbReference type="Proteomes" id="UP000000753">
    <property type="component" value="Chromosome"/>
</dbReference>
<accession>B8CPP5</accession>
<sequence length="346" mass="37868">MQLKAMIGSTALYLLLTFTSNIVIANELPSTTEVISSDARLNLASTLSPLLLTGKVSSVVSQAIMVPKAGDAWRYQIQWMLPEGNIAKTGEVVVIFDKSAIANKIEQLEASLLRVTAQEQSQSIELDAQILQAEFDLKQARLELEKADLDAGIPAKYIAAKDYADNQFNKLKANSELSKKVQSLKEITDKRVASIAQLHIDKTRALKELEQSLKGLDQLEITSTINGPILYGRDPWSDKKFAVGDSVQIGRQVATIPAMKELEVIAWVNEVDVDRLKIGDAVSLRLDSQPSTSLSGAIQGISRQATKQTAWGSSNWFRVEITFTSDDRVKIIPGMSVLVEPIGSTT</sequence>
<dbReference type="RefSeq" id="WP_020912975.1">
    <property type="nucleotide sequence ID" value="NC_011566.1"/>
</dbReference>
<keyword evidence="2" id="KW-0175">Coiled coil</keyword>
<dbReference type="STRING" id="225849.swp_2896"/>
<dbReference type="GO" id="GO:0030313">
    <property type="term" value="C:cell envelope"/>
    <property type="evidence" value="ECO:0007669"/>
    <property type="project" value="UniProtKB-SubCell"/>
</dbReference>
<evidence type="ECO:0000256" key="1">
    <source>
        <dbReference type="ARBA" id="ARBA00004196"/>
    </source>
</evidence>
<keyword evidence="4" id="KW-1185">Reference proteome</keyword>
<dbReference type="InterPro" id="IPR050465">
    <property type="entry name" value="UPF0194_transport"/>
</dbReference>
<evidence type="ECO:0000313" key="3">
    <source>
        <dbReference type="EMBL" id="ACJ29622.1"/>
    </source>
</evidence>
<evidence type="ECO:0000313" key="4">
    <source>
        <dbReference type="Proteomes" id="UP000000753"/>
    </source>
</evidence>
<dbReference type="PANTHER" id="PTHR32347:SF23">
    <property type="entry name" value="BLL5650 PROTEIN"/>
    <property type="match status" value="1"/>
</dbReference>
<evidence type="ECO:0000256" key="2">
    <source>
        <dbReference type="ARBA" id="ARBA00023054"/>
    </source>
</evidence>
<protein>
    <submittedName>
        <fullName evidence="3">Multidrug resistance efflux pump, putative</fullName>
    </submittedName>
</protein>
<dbReference type="KEGG" id="swp:swp_2896"/>
<proteinExistence type="predicted"/>
<gene>
    <name evidence="3" type="ordered locus">swp_2896</name>
</gene>
<name>B8CPP5_SHEPW</name>
<dbReference type="Gene3D" id="2.40.30.170">
    <property type="match status" value="1"/>
</dbReference>
<dbReference type="eggNOG" id="COG0845">
    <property type="taxonomic scope" value="Bacteria"/>
</dbReference>
<dbReference type="AlphaFoldDB" id="B8CPP5"/>
<comment type="subcellular location">
    <subcellularLocation>
        <location evidence="1">Cell envelope</location>
    </subcellularLocation>
</comment>
<organism evidence="3 4">
    <name type="scientific">Shewanella piezotolerans (strain WP3 / JCM 13877)</name>
    <dbReference type="NCBI Taxonomy" id="225849"/>
    <lineage>
        <taxon>Bacteria</taxon>
        <taxon>Pseudomonadati</taxon>
        <taxon>Pseudomonadota</taxon>
        <taxon>Gammaproteobacteria</taxon>
        <taxon>Alteromonadales</taxon>
        <taxon>Shewanellaceae</taxon>
        <taxon>Shewanella</taxon>
    </lineage>
</organism>